<evidence type="ECO:0000313" key="1">
    <source>
        <dbReference type="EMBL" id="RMC20639.1"/>
    </source>
</evidence>
<dbReference type="Proteomes" id="UP000269221">
    <property type="component" value="Unassembled WGS sequence"/>
</dbReference>
<dbReference type="STRING" id="333673.A0A3M0L563"/>
<accession>A0A3M0L563</accession>
<protein>
    <submittedName>
        <fullName evidence="1">Uncharacterized protein</fullName>
    </submittedName>
</protein>
<reference evidence="1 2" key="1">
    <citation type="submission" date="2018-07" db="EMBL/GenBank/DDBJ databases">
        <title>A high quality draft genome assembly of the barn swallow (H. rustica rustica).</title>
        <authorList>
            <person name="Formenti G."/>
            <person name="Chiara M."/>
            <person name="Poveda L."/>
            <person name="Francoijs K.-J."/>
            <person name="Bonisoli-Alquati A."/>
            <person name="Canova L."/>
            <person name="Gianfranceschi L."/>
            <person name="Horner D.S."/>
            <person name="Saino N."/>
        </authorList>
    </citation>
    <scope>NUCLEOTIDE SEQUENCE [LARGE SCALE GENOMIC DNA]</scope>
    <source>
        <strain evidence="1">Chelidonia</strain>
        <tissue evidence="1">Blood</tissue>
    </source>
</reference>
<gene>
    <name evidence="1" type="ORF">DUI87_01491</name>
</gene>
<evidence type="ECO:0000313" key="2">
    <source>
        <dbReference type="Proteomes" id="UP000269221"/>
    </source>
</evidence>
<dbReference type="GO" id="GO:0061343">
    <property type="term" value="P:cell adhesion involved in heart morphogenesis"/>
    <property type="evidence" value="ECO:0007669"/>
    <property type="project" value="TreeGrafter"/>
</dbReference>
<sequence>MGLLQDEDDHLRKRDRDKAEMFNSFFASVFNTDDRPSGSQCPDLEDQHCEKDQLLVNLEIVQDLLHHLDPYKSMRLDGIHLKIPKELPNVIAKPLSIIFEQSWESREVPADWKLVNVVLIFKKGKTEDPGNYRPVSLTSVCI</sequence>
<dbReference type="AlphaFoldDB" id="A0A3M0L563"/>
<dbReference type="GO" id="GO:0007508">
    <property type="term" value="P:larval heart development"/>
    <property type="evidence" value="ECO:0007669"/>
    <property type="project" value="TreeGrafter"/>
</dbReference>
<dbReference type="GO" id="GO:0031012">
    <property type="term" value="C:extracellular matrix"/>
    <property type="evidence" value="ECO:0007669"/>
    <property type="project" value="TreeGrafter"/>
</dbReference>
<keyword evidence="2" id="KW-1185">Reference proteome</keyword>
<dbReference type="PANTHER" id="PTHR33395">
    <property type="entry name" value="TRANSCRIPTASE, PUTATIVE-RELATED-RELATED"/>
    <property type="match status" value="1"/>
</dbReference>
<proteinExistence type="predicted"/>
<dbReference type="OrthoDB" id="6155261at2759"/>
<organism evidence="1 2">
    <name type="scientific">Hirundo rustica rustica</name>
    <dbReference type="NCBI Taxonomy" id="333673"/>
    <lineage>
        <taxon>Eukaryota</taxon>
        <taxon>Metazoa</taxon>
        <taxon>Chordata</taxon>
        <taxon>Craniata</taxon>
        <taxon>Vertebrata</taxon>
        <taxon>Euteleostomi</taxon>
        <taxon>Archelosauria</taxon>
        <taxon>Archosauria</taxon>
        <taxon>Dinosauria</taxon>
        <taxon>Saurischia</taxon>
        <taxon>Theropoda</taxon>
        <taxon>Coelurosauria</taxon>
        <taxon>Aves</taxon>
        <taxon>Neognathae</taxon>
        <taxon>Neoaves</taxon>
        <taxon>Telluraves</taxon>
        <taxon>Australaves</taxon>
        <taxon>Passeriformes</taxon>
        <taxon>Sylvioidea</taxon>
        <taxon>Hirundinidae</taxon>
        <taxon>Hirundo</taxon>
    </lineage>
</organism>
<dbReference type="EMBL" id="QRBI01000093">
    <property type="protein sequence ID" value="RMC20639.1"/>
    <property type="molecule type" value="Genomic_DNA"/>
</dbReference>
<comment type="caution">
    <text evidence="1">The sequence shown here is derived from an EMBL/GenBank/DDBJ whole genome shotgun (WGS) entry which is preliminary data.</text>
</comment>
<name>A0A3M0L563_HIRRU</name>
<dbReference type="PANTHER" id="PTHR33395:SF22">
    <property type="entry name" value="REVERSE TRANSCRIPTASE DOMAIN-CONTAINING PROTEIN"/>
    <property type="match status" value="1"/>
</dbReference>